<feature type="domain" description="Sigma-54 factor interaction" evidence="8">
    <location>
        <begin position="262"/>
        <end position="487"/>
    </location>
</feature>
<dbReference type="NCBIfam" id="TIGR00229">
    <property type="entry name" value="sensory_box"/>
    <property type="match status" value="1"/>
</dbReference>
<dbReference type="InterPro" id="IPR000700">
    <property type="entry name" value="PAS-assoc_C"/>
</dbReference>
<sequence length="575" mass="65821">MKDYAANQIIEDISLGFIILDDKSRILYINQFSREKLNCPPEVVGQSWPEMFPHLLEISRLTETGGPKTVYFTIGQESFIAIIQPYSKSGASLGYMIMLMDASQLDEVTKELDAYKNLHTDLKAIFDISYDVIYVSDGNGITLRVSSASERLWGYKEEDLVGKSVYHLEKEGVYSPSVTRMVLEKKDRVSFLQTTKTGRRLMVVGTPIKDEQGNIVRVVNASRDITEISQLKNELEEVKQLTEGYKQELMSLRKKSEAEKKIIYRSEKMRRLIELAQKVGEVDSTVLLLGESGVGKEVIASYIHNWSPRKQNPFIILNCGSIPEKLLEAELFGQDLDLVGEREGRQIGLFKKAKEGTLYLDEITEMPLSIQAKLVGILEEYDFANQRTGESRVRIVASSSKNLEDEVKAGRFREDLYYWLNVIPITVPPLRERKDDILPLILYDLELYNKKYKKNKQLSANVLEKLQHYPWPGNIRELHNVIERLVVTIDDPMISLKHVPEYIKNNAAEIKDVEVHRLLPLKEAVEKVERDLLEMAKVRYISTTRMAEALGVNQSTISRKLQQYGISSQLEKEAH</sequence>
<evidence type="ECO:0000313" key="12">
    <source>
        <dbReference type="Proteomes" id="UP000644756"/>
    </source>
</evidence>
<feature type="domain" description="PAS" evidence="9">
    <location>
        <begin position="118"/>
        <end position="168"/>
    </location>
</feature>
<reference evidence="11" key="2">
    <citation type="submission" date="2020-09" db="EMBL/GenBank/DDBJ databases">
        <authorList>
            <person name="Sun Q."/>
            <person name="Zhou Y."/>
        </authorList>
    </citation>
    <scope>NUCLEOTIDE SEQUENCE</scope>
    <source>
        <strain evidence="11">CGMCC 1.12987</strain>
    </source>
</reference>
<evidence type="ECO:0000259" key="9">
    <source>
        <dbReference type="PROSITE" id="PS50112"/>
    </source>
</evidence>
<evidence type="ECO:0000256" key="5">
    <source>
        <dbReference type="ARBA" id="ARBA00023163"/>
    </source>
</evidence>
<dbReference type="CDD" id="cd00009">
    <property type="entry name" value="AAA"/>
    <property type="match status" value="1"/>
</dbReference>
<evidence type="ECO:0000256" key="4">
    <source>
        <dbReference type="ARBA" id="ARBA00023015"/>
    </source>
</evidence>
<keyword evidence="5" id="KW-0804">Transcription</keyword>
<dbReference type="Gene3D" id="1.10.10.60">
    <property type="entry name" value="Homeodomain-like"/>
    <property type="match status" value="1"/>
</dbReference>
<evidence type="ECO:0000256" key="3">
    <source>
        <dbReference type="ARBA" id="ARBA00022840"/>
    </source>
</evidence>
<dbReference type="SUPFAM" id="SSF46689">
    <property type="entry name" value="Homeodomain-like"/>
    <property type="match status" value="1"/>
</dbReference>
<dbReference type="InterPro" id="IPR027417">
    <property type="entry name" value="P-loop_NTPase"/>
</dbReference>
<dbReference type="EMBL" id="BMGR01000015">
    <property type="protein sequence ID" value="GGG19423.1"/>
    <property type="molecule type" value="Genomic_DNA"/>
</dbReference>
<feature type="coiled-coil region" evidence="7">
    <location>
        <begin position="221"/>
        <end position="255"/>
    </location>
</feature>
<dbReference type="FunFam" id="3.40.50.300:FF:000006">
    <property type="entry name" value="DNA-binding transcriptional regulator NtrC"/>
    <property type="match status" value="1"/>
</dbReference>
<dbReference type="Gene3D" id="1.10.8.60">
    <property type="match status" value="1"/>
</dbReference>
<dbReference type="Pfam" id="PF13426">
    <property type="entry name" value="PAS_9"/>
    <property type="match status" value="1"/>
</dbReference>
<dbReference type="PANTHER" id="PTHR32071">
    <property type="entry name" value="TRANSCRIPTIONAL REGULATORY PROTEIN"/>
    <property type="match status" value="1"/>
</dbReference>
<dbReference type="InterPro" id="IPR058031">
    <property type="entry name" value="AAA_lid_NorR"/>
</dbReference>
<keyword evidence="3" id="KW-0067">ATP-binding</keyword>
<dbReference type="PROSITE" id="PS00675">
    <property type="entry name" value="SIGMA54_INTERACT_1"/>
    <property type="match status" value="1"/>
</dbReference>
<dbReference type="Proteomes" id="UP000644756">
    <property type="component" value="Unassembled WGS sequence"/>
</dbReference>
<reference evidence="11" key="1">
    <citation type="journal article" date="2014" name="Int. J. Syst. Evol. Microbiol.">
        <title>Complete genome sequence of Corynebacterium casei LMG S-19264T (=DSM 44701T), isolated from a smear-ripened cheese.</title>
        <authorList>
            <consortium name="US DOE Joint Genome Institute (JGI-PGF)"/>
            <person name="Walter F."/>
            <person name="Albersmeier A."/>
            <person name="Kalinowski J."/>
            <person name="Ruckert C."/>
        </authorList>
    </citation>
    <scope>NUCLEOTIDE SEQUENCE</scope>
    <source>
        <strain evidence="11">CGMCC 1.12987</strain>
    </source>
</reference>
<dbReference type="Pfam" id="PF25601">
    <property type="entry name" value="AAA_lid_14"/>
    <property type="match status" value="1"/>
</dbReference>
<dbReference type="GO" id="GO:0006355">
    <property type="term" value="P:regulation of DNA-templated transcription"/>
    <property type="evidence" value="ECO:0007669"/>
    <property type="project" value="InterPro"/>
</dbReference>
<dbReference type="InterPro" id="IPR025944">
    <property type="entry name" value="Sigma_54_int_dom_CS"/>
</dbReference>
<dbReference type="AlphaFoldDB" id="A0A917G279"/>
<keyword evidence="2" id="KW-0058">Aromatic hydrocarbons catabolism</keyword>
<dbReference type="Gene3D" id="3.40.50.300">
    <property type="entry name" value="P-loop containing nucleotide triphosphate hydrolases"/>
    <property type="match status" value="1"/>
</dbReference>
<keyword evidence="12" id="KW-1185">Reference proteome</keyword>
<evidence type="ECO:0000313" key="11">
    <source>
        <dbReference type="EMBL" id="GGG19423.1"/>
    </source>
</evidence>
<protein>
    <recommendedName>
        <fullName evidence="6">HTH-type transcriptional regulatory protein TyrR</fullName>
    </recommendedName>
</protein>
<dbReference type="InterPro" id="IPR030828">
    <property type="entry name" value="HTH_TyrR"/>
</dbReference>
<dbReference type="CDD" id="cd00130">
    <property type="entry name" value="PAS"/>
    <property type="match status" value="1"/>
</dbReference>
<dbReference type="PROSITE" id="PS50045">
    <property type="entry name" value="SIGMA54_INTERACT_4"/>
    <property type="match status" value="1"/>
</dbReference>
<dbReference type="InterPro" id="IPR035965">
    <property type="entry name" value="PAS-like_dom_sf"/>
</dbReference>
<dbReference type="PROSITE" id="PS50113">
    <property type="entry name" value="PAC"/>
    <property type="match status" value="1"/>
</dbReference>
<dbReference type="Pfam" id="PF00158">
    <property type="entry name" value="Sigma54_activat"/>
    <property type="match status" value="1"/>
</dbReference>
<dbReference type="InterPro" id="IPR009057">
    <property type="entry name" value="Homeodomain-like_sf"/>
</dbReference>
<comment type="caution">
    <text evidence="11">The sequence shown here is derived from an EMBL/GenBank/DDBJ whole genome shotgun (WGS) entry which is preliminary data.</text>
</comment>
<dbReference type="Gene3D" id="3.30.450.20">
    <property type="entry name" value="PAS domain"/>
    <property type="match status" value="2"/>
</dbReference>
<dbReference type="SMART" id="SM00382">
    <property type="entry name" value="AAA"/>
    <property type="match status" value="1"/>
</dbReference>
<dbReference type="PANTHER" id="PTHR32071:SF57">
    <property type="entry name" value="C4-DICARBOXYLATE TRANSPORT TRANSCRIPTIONAL REGULATORY PROTEIN DCTD"/>
    <property type="match status" value="1"/>
</dbReference>
<dbReference type="InterPro" id="IPR002078">
    <property type="entry name" value="Sigma_54_int"/>
</dbReference>
<dbReference type="InterPro" id="IPR003593">
    <property type="entry name" value="AAA+_ATPase"/>
</dbReference>
<dbReference type="RefSeq" id="WP_188532871.1">
    <property type="nucleotide sequence ID" value="NZ_BMGR01000015.1"/>
</dbReference>
<gene>
    <name evidence="11" type="ORF">GCM10010916_40320</name>
</gene>
<dbReference type="SMART" id="SM00091">
    <property type="entry name" value="PAS"/>
    <property type="match status" value="2"/>
</dbReference>
<dbReference type="PROSITE" id="PS00688">
    <property type="entry name" value="SIGMA54_INTERACT_3"/>
    <property type="match status" value="1"/>
</dbReference>
<dbReference type="InterPro" id="IPR025662">
    <property type="entry name" value="Sigma_54_int_dom_ATP-bd_1"/>
</dbReference>
<organism evidence="11 12">
    <name type="scientific">Paenibacillus abyssi</name>
    <dbReference type="NCBI Taxonomy" id="1340531"/>
    <lineage>
        <taxon>Bacteria</taxon>
        <taxon>Bacillati</taxon>
        <taxon>Bacillota</taxon>
        <taxon>Bacilli</taxon>
        <taxon>Bacillales</taxon>
        <taxon>Paenibacillaceae</taxon>
        <taxon>Paenibacillus</taxon>
    </lineage>
</organism>
<feature type="domain" description="PAC" evidence="10">
    <location>
        <begin position="185"/>
        <end position="237"/>
    </location>
</feature>
<dbReference type="Pfam" id="PF18024">
    <property type="entry name" value="HTH_50"/>
    <property type="match status" value="1"/>
</dbReference>
<keyword evidence="7" id="KW-0175">Coiled coil</keyword>
<evidence type="ECO:0000256" key="6">
    <source>
        <dbReference type="ARBA" id="ARBA00029500"/>
    </source>
</evidence>
<dbReference type="GO" id="GO:0005524">
    <property type="term" value="F:ATP binding"/>
    <property type="evidence" value="ECO:0007669"/>
    <property type="project" value="UniProtKB-KW"/>
</dbReference>
<dbReference type="InterPro" id="IPR000014">
    <property type="entry name" value="PAS"/>
</dbReference>
<evidence type="ECO:0000259" key="10">
    <source>
        <dbReference type="PROSITE" id="PS50113"/>
    </source>
</evidence>
<keyword evidence="1" id="KW-0547">Nucleotide-binding</keyword>
<evidence type="ECO:0000256" key="1">
    <source>
        <dbReference type="ARBA" id="ARBA00022741"/>
    </source>
</evidence>
<evidence type="ECO:0000259" key="8">
    <source>
        <dbReference type="PROSITE" id="PS50045"/>
    </source>
</evidence>
<dbReference type="PROSITE" id="PS50112">
    <property type="entry name" value="PAS"/>
    <property type="match status" value="1"/>
</dbReference>
<proteinExistence type="predicted"/>
<dbReference type="GO" id="GO:0003677">
    <property type="term" value="F:DNA binding"/>
    <property type="evidence" value="ECO:0007669"/>
    <property type="project" value="UniProtKB-KW"/>
</dbReference>
<accession>A0A917G279</accession>
<evidence type="ECO:0000256" key="2">
    <source>
        <dbReference type="ARBA" id="ARBA00022797"/>
    </source>
</evidence>
<dbReference type="SUPFAM" id="SSF52540">
    <property type="entry name" value="P-loop containing nucleoside triphosphate hydrolases"/>
    <property type="match status" value="1"/>
</dbReference>
<evidence type="ECO:0000256" key="7">
    <source>
        <dbReference type="SAM" id="Coils"/>
    </source>
</evidence>
<name>A0A917G279_9BACL</name>
<dbReference type="SUPFAM" id="SSF55785">
    <property type="entry name" value="PYP-like sensor domain (PAS domain)"/>
    <property type="match status" value="2"/>
</dbReference>
<keyword evidence="4" id="KW-0805">Transcription regulation</keyword>